<evidence type="ECO:0000313" key="1">
    <source>
        <dbReference type="EMBL" id="ARU15116.1"/>
    </source>
</evidence>
<dbReference type="Proteomes" id="UP000195807">
    <property type="component" value="Chromosome"/>
</dbReference>
<gene>
    <name evidence="1" type="ORF">A9D14_01685</name>
</gene>
<reference evidence="1 2" key="1">
    <citation type="submission" date="2017-01" db="EMBL/GenBank/DDBJ databases">
        <title>Complete genome sequence of esterase-producing bacterium Croceicoccus marinus E4A9.</title>
        <authorList>
            <person name="Wu Y.-H."/>
            <person name="Cheng H."/>
            <person name="Xu L."/>
            <person name="Huo Y.-Y."/>
            <person name="Wang C.-S."/>
            <person name="Xu X.-W."/>
        </authorList>
    </citation>
    <scope>NUCLEOTIDE SEQUENCE [LARGE SCALE GENOMIC DNA]</scope>
    <source>
        <strain evidence="1 2">E4A9</strain>
    </source>
</reference>
<dbReference type="KEGG" id="cman:A9D14_01685"/>
<dbReference type="EMBL" id="CP019602">
    <property type="protein sequence ID" value="ARU15116.1"/>
    <property type="molecule type" value="Genomic_DNA"/>
</dbReference>
<name>A0A1Z1F8Q9_9SPHN</name>
<dbReference type="AlphaFoldDB" id="A0A1Z1F8Q9"/>
<protein>
    <submittedName>
        <fullName evidence="1">Uncharacterized protein</fullName>
    </submittedName>
</protein>
<dbReference type="STRING" id="450378.GCA_001661675_00335"/>
<organism evidence="1 2">
    <name type="scientific">Croceicoccus marinus</name>
    <dbReference type="NCBI Taxonomy" id="450378"/>
    <lineage>
        <taxon>Bacteria</taxon>
        <taxon>Pseudomonadati</taxon>
        <taxon>Pseudomonadota</taxon>
        <taxon>Alphaproteobacteria</taxon>
        <taxon>Sphingomonadales</taxon>
        <taxon>Erythrobacteraceae</taxon>
        <taxon>Croceicoccus</taxon>
    </lineage>
</organism>
<accession>A0A1Z1F8Q9</accession>
<sequence length="242" mass="25175">MMNGITMDAMPSSLLAKKGAAKPAMRRQSQVQQAGFGSNANGLSGWLTGAEDDCGWNDMGDTPAPSAGGSVIGLTPVSGKADSLYLHASGDDWDEAEGYDEDQRAEPGWTPAPVAAANPVGAMQSRLREAAVPAPQPAFADGSAASFEQPAFTRPDPAIEDAESPVGLLGHVRAMLVHLGAMIFGRGPVLVVHPDHALREKLSNAAAREGCSEVEIAERAILRYVDTAPRTGFTSSHVMGNA</sequence>
<proteinExistence type="predicted"/>
<evidence type="ECO:0000313" key="2">
    <source>
        <dbReference type="Proteomes" id="UP000195807"/>
    </source>
</evidence>
<keyword evidence="2" id="KW-1185">Reference proteome</keyword>